<feature type="non-terminal residue" evidence="1">
    <location>
        <position position="1"/>
    </location>
</feature>
<sequence length="140" mass="14762">RYWVHQYYSFCEDAQVNDYLSGFPMAVFAPEGSGPQTPIVFGLQDVGSPYGWNAGLVPTLLDMGIACVLVEVPLSGERSLVRSHQGNNAAAEIAALLQSGVAVDLSLVAAACECVARDLAIARSEAAARHGLTGDRIALL</sequence>
<accession>Q27SS8</accession>
<dbReference type="AlphaFoldDB" id="Q27SS8"/>
<feature type="non-terminal residue" evidence="1">
    <location>
        <position position="140"/>
    </location>
</feature>
<reference evidence="1" key="2">
    <citation type="submission" date="2006-01" db="EMBL/GenBank/DDBJ databases">
        <authorList>
            <person name="Roger A.J."/>
            <person name="Silberman J."/>
            <person name="Gill E."/>
            <person name="Barbera-Llorca M."/>
            <person name="de Mestral J."/>
        </authorList>
    </citation>
    <scope>NUCLEOTIDE SEQUENCE</scope>
</reference>
<dbReference type="GO" id="GO:0016787">
    <property type="term" value="F:hydrolase activity"/>
    <property type="evidence" value="ECO:0007669"/>
    <property type="project" value="UniProtKB-KW"/>
</dbReference>
<dbReference type="VEuPathDB" id="AmoebaDB:MBAL_007262"/>
<dbReference type="EMBL" id="DQ384280">
    <property type="protein sequence ID" value="ABD46610.1"/>
    <property type="molecule type" value="mRNA"/>
</dbReference>
<evidence type="ECO:0000313" key="1">
    <source>
        <dbReference type="EMBL" id="ABD46610.1"/>
    </source>
</evidence>
<protein>
    <submittedName>
        <fullName evidence="1">Hydrolase-like protein</fullName>
    </submittedName>
</protein>
<organism evidence="1">
    <name type="scientific">Mastigamoeba balamuthi</name>
    <name type="common">Phreatamoeba balamuthi</name>
    <dbReference type="NCBI Taxonomy" id="108607"/>
    <lineage>
        <taxon>Eukaryota</taxon>
        <taxon>Amoebozoa</taxon>
        <taxon>Evosea</taxon>
        <taxon>Archamoebae</taxon>
        <taxon>Mastigamoebida</taxon>
        <taxon>Mastigamoebidae</taxon>
        <taxon>Mastigamoeba</taxon>
    </lineage>
</organism>
<proteinExistence type="evidence at transcript level"/>
<reference evidence="1" key="1">
    <citation type="journal article" date="2006" name="J. Mol. Evol.">
        <title>The frequency of eubacterium-to-eukaryote lateral gene transfers shows significant cross-taxa variation within amoebozoa.</title>
        <authorList>
            <person name="Watkins R.F."/>
            <person name="Gray M.W."/>
        </authorList>
    </citation>
    <scope>NUCLEOTIDE SEQUENCE</scope>
</reference>
<keyword evidence="1" id="KW-0378">Hydrolase</keyword>
<name>Q27SS8_MASBA</name>